<protein>
    <submittedName>
        <fullName evidence="1">14786_t:CDS:1</fullName>
    </submittedName>
</protein>
<sequence>MISPSNSTNSRQTFIIVESEKEDISKRLSQSTMPHENIINDSNLNSEVMPTLPSQLVQNFIQFMNNSNSVIETITTEIVEELVTITWSQP</sequence>
<keyword evidence="2" id="KW-1185">Reference proteome</keyword>
<proteinExistence type="predicted"/>
<organism evidence="1 2">
    <name type="scientific">Funneliformis caledonium</name>
    <dbReference type="NCBI Taxonomy" id="1117310"/>
    <lineage>
        <taxon>Eukaryota</taxon>
        <taxon>Fungi</taxon>
        <taxon>Fungi incertae sedis</taxon>
        <taxon>Mucoromycota</taxon>
        <taxon>Glomeromycotina</taxon>
        <taxon>Glomeromycetes</taxon>
        <taxon>Glomerales</taxon>
        <taxon>Glomeraceae</taxon>
        <taxon>Funneliformis</taxon>
    </lineage>
</organism>
<comment type="caution">
    <text evidence="1">The sequence shown here is derived from an EMBL/GenBank/DDBJ whole genome shotgun (WGS) entry which is preliminary data.</text>
</comment>
<reference evidence="1" key="1">
    <citation type="submission" date="2021-06" db="EMBL/GenBank/DDBJ databases">
        <authorList>
            <person name="Kallberg Y."/>
            <person name="Tangrot J."/>
            <person name="Rosling A."/>
        </authorList>
    </citation>
    <scope>NUCLEOTIDE SEQUENCE</scope>
    <source>
        <strain evidence="1">UK204</strain>
    </source>
</reference>
<gene>
    <name evidence="1" type="ORF">FCALED_LOCUS2356</name>
</gene>
<dbReference type="Proteomes" id="UP000789570">
    <property type="component" value="Unassembled WGS sequence"/>
</dbReference>
<dbReference type="EMBL" id="CAJVPQ010000349">
    <property type="protein sequence ID" value="CAG8473765.1"/>
    <property type="molecule type" value="Genomic_DNA"/>
</dbReference>
<evidence type="ECO:0000313" key="1">
    <source>
        <dbReference type="EMBL" id="CAG8473765.1"/>
    </source>
</evidence>
<evidence type="ECO:0000313" key="2">
    <source>
        <dbReference type="Proteomes" id="UP000789570"/>
    </source>
</evidence>
<dbReference type="AlphaFoldDB" id="A0A9N8Z3E3"/>
<name>A0A9N8Z3E3_9GLOM</name>
<accession>A0A9N8Z3E3</accession>